<organism evidence="3">
    <name type="scientific">Anaerolinea thermolimosa</name>
    <dbReference type="NCBI Taxonomy" id="229919"/>
    <lineage>
        <taxon>Bacteria</taxon>
        <taxon>Bacillati</taxon>
        <taxon>Chloroflexota</taxon>
        <taxon>Anaerolineae</taxon>
        <taxon>Anaerolineales</taxon>
        <taxon>Anaerolineaceae</taxon>
        <taxon>Anaerolinea</taxon>
    </lineage>
</organism>
<accession>A0A7C4KJL2</accession>
<dbReference type="InterPro" id="IPR006343">
    <property type="entry name" value="DnaB/C_C"/>
</dbReference>
<evidence type="ECO:0000256" key="1">
    <source>
        <dbReference type="ARBA" id="ARBA00093462"/>
    </source>
</evidence>
<comment type="caution">
    <text evidence="3">The sequence shown here is derived from an EMBL/GenBank/DDBJ whole genome shotgun (WGS) entry which is preliminary data.</text>
</comment>
<comment type="similarity">
    <text evidence="1">Belongs to the DnaB/DnaD family.</text>
</comment>
<dbReference type="InterPro" id="IPR034829">
    <property type="entry name" value="DnaD-like_sf"/>
</dbReference>
<sequence>MPFAGFTDGKMRLTRLPAQFFSDLLPEIDDLGELKVTLYALWFLERMEGKARFLTDEDFTGEARLLKDLGEDGLKDALERAVQRGTFLRVMVKDAEEEEALYFLNSPRGRAAVQAIQRGEWNPLEGERAGVSLEVERPNIFRLYEQNIGPLTPLIGEVLQEAEQTYPQTWIEEAFRIAVEKNVRRWKYIEAILKSWQEEGRDETNRRDSAKDRRRYVEGEFADFIEH</sequence>
<dbReference type="PANTHER" id="PTHR37293:SF5">
    <property type="entry name" value="DNA REPLICATION PROTEIN"/>
    <property type="match status" value="1"/>
</dbReference>
<dbReference type="Gene3D" id="1.10.10.630">
    <property type="entry name" value="DnaD domain-like"/>
    <property type="match status" value="1"/>
</dbReference>
<dbReference type="NCBIfam" id="TIGR01446">
    <property type="entry name" value="DnaD_dom"/>
    <property type="match status" value="1"/>
</dbReference>
<dbReference type="InterPro" id="IPR053162">
    <property type="entry name" value="DnaD"/>
</dbReference>
<dbReference type="SUPFAM" id="SSF158499">
    <property type="entry name" value="DnaD domain-like"/>
    <property type="match status" value="1"/>
</dbReference>
<gene>
    <name evidence="3" type="ORF">ENT37_06855</name>
</gene>
<dbReference type="AlphaFoldDB" id="A0A7C4KJL2"/>
<evidence type="ECO:0000313" key="3">
    <source>
        <dbReference type="EMBL" id="HGS21571.1"/>
    </source>
</evidence>
<dbReference type="EMBL" id="DSYK01000341">
    <property type="protein sequence ID" value="HGS21571.1"/>
    <property type="molecule type" value="Genomic_DNA"/>
</dbReference>
<dbReference type="Pfam" id="PF07261">
    <property type="entry name" value="DnaB_2"/>
    <property type="match status" value="1"/>
</dbReference>
<evidence type="ECO:0000259" key="2">
    <source>
        <dbReference type="Pfam" id="PF07261"/>
    </source>
</evidence>
<reference evidence="3" key="1">
    <citation type="journal article" date="2020" name="mSystems">
        <title>Genome- and Community-Level Interaction Insights into Carbon Utilization and Element Cycling Functions of Hydrothermarchaeota in Hydrothermal Sediment.</title>
        <authorList>
            <person name="Zhou Z."/>
            <person name="Liu Y."/>
            <person name="Xu W."/>
            <person name="Pan J."/>
            <person name="Luo Z.H."/>
            <person name="Li M."/>
        </authorList>
    </citation>
    <scope>NUCLEOTIDE SEQUENCE [LARGE SCALE GENOMIC DNA]</scope>
    <source>
        <strain evidence="3">SpSt-573</strain>
    </source>
</reference>
<protein>
    <submittedName>
        <fullName evidence="3">DnaD domain protein</fullName>
    </submittedName>
</protein>
<proteinExistence type="inferred from homology"/>
<dbReference type="PANTHER" id="PTHR37293">
    <property type="entry name" value="PHAGE REPLICATION PROTEIN-RELATED"/>
    <property type="match status" value="1"/>
</dbReference>
<feature type="domain" description="DnaB/C C-terminal" evidence="2">
    <location>
        <begin position="141"/>
        <end position="200"/>
    </location>
</feature>
<name>A0A7C4KJL2_9CHLR</name>